<name>A0ABP8NUE9_9NOCA</name>
<feature type="region of interest" description="Disordered" evidence="1">
    <location>
        <begin position="151"/>
        <end position="205"/>
    </location>
</feature>
<reference evidence="3" key="1">
    <citation type="journal article" date="2019" name="Int. J. Syst. Evol. Microbiol.">
        <title>The Global Catalogue of Microorganisms (GCM) 10K type strain sequencing project: providing services to taxonomists for standard genome sequencing and annotation.</title>
        <authorList>
            <consortium name="The Broad Institute Genomics Platform"/>
            <consortium name="The Broad Institute Genome Sequencing Center for Infectious Disease"/>
            <person name="Wu L."/>
            <person name="Ma J."/>
        </authorList>
    </citation>
    <scope>NUCLEOTIDE SEQUENCE [LARGE SCALE GENOMIC DNA]</scope>
    <source>
        <strain evidence="3">JCM 32206</strain>
    </source>
</reference>
<gene>
    <name evidence="2" type="ORF">GCM10023094_08250</name>
</gene>
<sequence>MVCGAVAESRGAASAAELPAPMCPRDYHQVHPSTWIGAEMAKMLKSLTDDEFLLVRDTRKTRMAELDEDDLIALHSRVRKHRNKYVKLYHRAGAKKVVQKGARGAAKAANKHNARKAELFEDALARVSRRLAVVAEQTALELKQERLARARKDAPSFGGVDTDGSRVPSEGVIRVDRTRESPGRMKYEASTIAAGDRRQAKKDNR</sequence>
<feature type="compositionally biased region" description="Basic and acidic residues" evidence="1">
    <location>
        <begin position="195"/>
        <end position="205"/>
    </location>
</feature>
<accession>A0ABP8NUE9</accession>
<keyword evidence="3" id="KW-1185">Reference proteome</keyword>
<dbReference type="EMBL" id="BAABFB010000021">
    <property type="protein sequence ID" value="GAA4473821.1"/>
    <property type="molecule type" value="Genomic_DNA"/>
</dbReference>
<organism evidence="2 3">
    <name type="scientific">Rhodococcus olei</name>
    <dbReference type="NCBI Taxonomy" id="2161675"/>
    <lineage>
        <taxon>Bacteria</taxon>
        <taxon>Bacillati</taxon>
        <taxon>Actinomycetota</taxon>
        <taxon>Actinomycetes</taxon>
        <taxon>Mycobacteriales</taxon>
        <taxon>Nocardiaceae</taxon>
        <taxon>Rhodococcus</taxon>
    </lineage>
</organism>
<protein>
    <submittedName>
        <fullName evidence="2">Uncharacterized protein</fullName>
    </submittedName>
</protein>
<evidence type="ECO:0000256" key="1">
    <source>
        <dbReference type="SAM" id="MobiDB-lite"/>
    </source>
</evidence>
<evidence type="ECO:0000313" key="3">
    <source>
        <dbReference type="Proteomes" id="UP001501183"/>
    </source>
</evidence>
<comment type="caution">
    <text evidence="2">The sequence shown here is derived from an EMBL/GenBank/DDBJ whole genome shotgun (WGS) entry which is preliminary data.</text>
</comment>
<proteinExistence type="predicted"/>
<dbReference type="Proteomes" id="UP001501183">
    <property type="component" value="Unassembled WGS sequence"/>
</dbReference>
<feature type="compositionally biased region" description="Basic and acidic residues" evidence="1">
    <location>
        <begin position="173"/>
        <end position="187"/>
    </location>
</feature>
<evidence type="ECO:0000313" key="2">
    <source>
        <dbReference type="EMBL" id="GAA4473821.1"/>
    </source>
</evidence>